<dbReference type="EMBL" id="CAEZWB010000142">
    <property type="protein sequence ID" value="CAB4654136.1"/>
    <property type="molecule type" value="Genomic_DNA"/>
</dbReference>
<organism evidence="1">
    <name type="scientific">freshwater metagenome</name>
    <dbReference type="NCBI Taxonomy" id="449393"/>
    <lineage>
        <taxon>unclassified sequences</taxon>
        <taxon>metagenomes</taxon>
        <taxon>ecological metagenomes</taxon>
    </lineage>
</organism>
<gene>
    <name evidence="1" type="ORF">UFOPK2166_00999</name>
</gene>
<evidence type="ECO:0000313" key="1">
    <source>
        <dbReference type="EMBL" id="CAB4654136.1"/>
    </source>
</evidence>
<dbReference type="AlphaFoldDB" id="A0A6J6KXI1"/>
<protein>
    <submittedName>
        <fullName evidence="1">Unannotated protein</fullName>
    </submittedName>
</protein>
<name>A0A6J6KXI1_9ZZZZ</name>
<sequence length="195" mass="20488">MVAVFAAPNVVADEVIVATGFRLSNVYVCGVVDDVVLDSAFPAISVTVAPVASVSPITPLRSARLPPETVTSYEPTEPPSMAIRETVAVVPETAKSFESKPLTASVNTNLNMSVSRPVVSDEGESREMLESVGAVVSITVVAVFEKPDVPVFTPVTTARALNVRVPARRFDDGENAYAPPLLAVAEPNGVELPSK</sequence>
<accession>A0A6J6KXI1</accession>
<reference evidence="1" key="1">
    <citation type="submission" date="2020-05" db="EMBL/GenBank/DDBJ databases">
        <authorList>
            <person name="Chiriac C."/>
            <person name="Salcher M."/>
            <person name="Ghai R."/>
            <person name="Kavagutti S V."/>
        </authorList>
    </citation>
    <scope>NUCLEOTIDE SEQUENCE</scope>
</reference>
<proteinExistence type="predicted"/>